<dbReference type="InterPro" id="IPR038177">
    <property type="entry name" value="IAT_beta_sf"/>
</dbReference>
<dbReference type="GO" id="GO:0009279">
    <property type="term" value="C:cell outer membrane"/>
    <property type="evidence" value="ECO:0007669"/>
    <property type="project" value="TreeGrafter"/>
</dbReference>
<gene>
    <name evidence="3" type="primary">ychO_1</name>
    <name evidence="3" type="ORF">NCTC12123_02050</name>
</gene>
<evidence type="ECO:0000313" key="4">
    <source>
        <dbReference type="Proteomes" id="UP000255163"/>
    </source>
</evidence>
<dbReference type="PANTHER" id="PTHR39576">
    <property type="entry name" value="ATTACHING AND EFFACING PROTEIN HOMOLOG-RELATED-RELATED"/>
    <property type="match status" value="1"/>
</dbReference>
<dbReference type="Proteomes" id="UP000255163">
    <property type="component" value="Unassembled WGS sequence"/>
</dbReference>
<dbReference type="AlphaFoldDB" id="A0A376F8E8"/>
<dbReference type="Pfam" id="PF11924">
    <property type="entry name" value="IAT_beta"/>
    <property type="match status" value="1"/>
</dbReference>
<proteinExistence type="inferred from homology"/>
<organism evidence="3 4">
    <name type="scientific">Enterobacter asburiae</name>
    <dbReference type="NCBI Taxonomy" id="61645"/>
    <lineage>
        <taxon>Bacteria</taxon>
        <taxon>Pseudomonadati</taxon>
        <taxon>Pseudomonadota</taxon>
        <taxon>Gammaproteobacteria</taxon>
        <taxon>Enterobacterales</taxon>
        <taxon>Enterobacteriaceae</taxon>
        <taxon>Enterobacter</taxon>
        <taxon>Enterobacter cloacae complex</taxon>
    </lineage>
</organism>
<accession>A0A376F8E8</accession>
<protein>
    <submittedName>
        <fullName evidence="3">Protein YchO</fullName>
    </submittedName>
</protein>
<feature type="domain" description="Inverse autotransporter beta-domain" evidence="2">
    <location>
        <begin position="67"/>
        <end position="145"/>
    </location>
</feature>
<dbReference type="Gene3D" id="2.40.160.160">
    <property type="entry name" value="Inverse autotransporter, beta-domain"/>
    <property type="match status" value="1"/>
</dbReference>
<name>A0A376F8E8_ENTAS</name>
<sequence length="157" mass="16699">MKSSNAPTISRPKVIVGWLTIITQAALPLSFAYTPLVQAAAKEDETKWYQSGKNTPSIFEDNASSLAAAGSALSQRDSGGAAEGLARSAATGALNNSVEEWLSQFGTARVQLNLDDKFNTNGGEADLLVPLYDNKSTVFFTQLVFVTRTIVIPVTSV</sequence>
<dbReference type="EMBL" id="UFYI01000007">
    <property type="protein sequence ID" value="STD20538.1"/>
    <property type="molecule type" value="Genomic_DNA"/>
</dbReference>
<evidence type="ECO:0000259" key="2">
    <source>
        <dbReference type="Pfam" id="PF11924"/>
    </source>
</evidence>
<comment type="similarity">
    <text evidence="1">Belongs to the intimin/invasin family.</text>
</comment>
<dbReference type="InterPro" id="IPR051715">
    <property type="entry name" value="Intimin-Invasin_domain"/>
</dbReference>
<reference evidence="3 4" key="1">
    <citation type="submission" date="2018-06" db="EMBL/GenBank/DDBJ databases">
        <authorList>
            <consortium name="Pathogen Informatics"/>
            <person name="Doyle S."/>
        </authorList>
    </citation>
    <scope>NUCLEOTIDE SEQUENCE [LARGE SCALE GENOMIC DNA]</scope>
    <source>
        <strain evidence="3 4">NCTC12123</strain>
    </source>
</reference>
<dbReference type="InterPro" id="IPR024519">
    <property type="entry name" value="IAT_beta"/>
</dbReference>
<evidence type="ECO:0000313" key="3">
    <source>
        <dbReference type="EMBL" id="STD20538.1"/>
    </source>
</evidence>
<dbReference type="PANTHER" id="PTHR39576:SF2">
    <property type="entry name" value="ATTACHING AND EFFACING PROTEIN HOMOLOG-RELATED"/>
    <property type="match status" value="1"/>
</dbReference>
<evidence type="ECO:0000256" key="1">
    <source>
        <dbReference type="ARBA" id="ARBA00010116"/>
    </source>
</evidence>